<evidence type="ECO:0000259" key="2">
    <source>
        <dbReference type="Pfam" id="PF13655"/>
    </source>
</evidence>
<proteinExistence type="predicted"/>
<accession>A0A4D6WVX3</accession>
<dbReference type="Pfam" id="PF13655">
    <property type="entry name" value="RVT_N"/>
    <property type="match status" value="1"/>
</dbReference>
<dbReference type="EMBL" id="MK814701">
    <property type="protein sequence ID" value="QCI07799.1"/>
    <property type="molecule type" value="Genomic_DNA"/>
</dbReference>
<sequence>MMMLWTNFPWNKIHTRILLIQKKIFQATKEYNKNKIYKLQKYLLNSNEVKLLSIDHIVKTIESYYSDNNITLINNQQKYLLYKLLFDAHLYSSNNLYFIIQQIRKYIIYLCIKPEWEAKLDFKFKQAFNFYTYIILQIKYINSKYIYNDFFIKDKQINYNLIDNTFIDISRIINKIQSFKYINTCIKYWLVNDFFINSITKQLSNNEYEIINKINYLSNSLCLLPNLLYQINILGYFWHLMYYKKIHNYLDNNRDSIIKYSILFNQNSSIINETVFYIKMQYVKNIKYKYSNTKHLLQRLINILKLYYSDYLSYINYIYINDIYSLYLLINIKIFYNIKKDKSLFRYNYFLYNINKNINTFIYTLKYMNYFKYN</sequence>
<keyword evidence="1" id="KW-0812">Transmembrane</keyword>
<reference evidence="3" key="2">
    <citation type="submission" date="2019-04" db="EMBL/GenBank/DDBJ databases">
        <authorList>
            <person name="Pasella M."/>
        </authorList>
    </citation>
    <scope>NUCLEOTIDE SEQUENCE</scope>
    <source>
        <strain evidence="3">PD2941_2</strain>
    </source>
</reference>
<reference evidence="3" key="1">
    <citation type="journal article" date="2019" name="Mol. Phylogenet. Evol.">
        <title>Morphological evolution and classification of the red algal order Ceramiales inferred using plastid phylogenomics.</title>
        <authorList>
            <person name="Diaz-Tapia P."/>
            <person name="Pasella M.M."/>
            <person name="Verbruggen H."/>
            <person name="Maggs C.A."/>
        </authorList>
    </citation>
    <scope>NUCLEOTIDE SEQUENCE</scope>
    <source>
        <strain evidence="3">PD2941_2</strain>
    </source>
</reference>
<name>A0A4D6WVX3_9FLOR</name>
<evidence type="ECO:0000313" key="3">
    <source>
        <dbReference type="EMBL" id="QCI07799.1"/>
    </source>
</evidence>
<keyword evidence="1" id="KW-0472">Membrane</keyword>
<keyword evidence="1" id="KW-1133">Transmembrane helix</keyword>
<feature type="transmembrane region" description="Helical" evidence="1">
    <location>
        <begin position="314"/>
        <end position="336"/>
    </location>
</feature>
<geneLocation type="plastid" evidence="3"/>
<feature type="transmembrane region" description="Helical" evidence="1">
    <location>
        <begin position="221"/>
        <end position="241"/>
    </location>
</feature>
<dbReference type="InterPro" id="IPR025960">
    <property type="entry name" value="RVT_N"/>
</dbReference>
<organism evidence="3">
    <name type="scientific">Pleonosporium borreri</name>
    <dbReference type="NCBI Taxonomy" id="2575635"/>
    <lineage>
        <taxon>Eukaryota</taxon>
        <taxon>Rhodophyta</taxon>
        <taxon>Florideophyceae</taxon>
        <taxon>Rhodymeniophycidae</taxon>
        <taxon>Ceramiales</taxon>
        <taxon>Ceramiaceae</taxon>
        <taxon>Pleonosporium</taxon>
    </lineage>
</organism>
<keyword evidence="3" id="KW-0934">Plastid</keyword>
<dbReference type="AlphaFoldDB" id="A0A4D6WVX3"/>
<protein>
    <recommendedName>
        <fullName evidence="2">Reverse transcriptase N-terminal domain-containing protein</fullName>
    </recommendedName>
</protein>
<evidence type="ECO:0000256" key="1">
    <source>
        <dbReference type="SAM" id="Phobius"/>
    </source>
</evidence>
<feature type="domain" description="Reverse transcriptase N-terminal" evidence="2">
    <location>
        <begin position="5"/>
        <end position="58"/>
    </location>
</feature>
<gene>
    <name evidence="3" type="primary">orf374</name>
</gene>